<accession>A0A5M9WND3</accession>
<dbReference type="InterPro" id="IPR029057">
    <property type="entry name" value="PRTase-like"/>
</dbReference>
<dbReference type="AlphaFoldDB" id="A0A5M9WND3"/>
<dbReference type="EMBL" id="RIAS01000002">
    <property type="protein sequence ID" value="KAA8783110.1"/>
    <property type="molecule type" value="Genomic_DNA"/>
</dbReference>
<dbReference type="InterPro" id="IPR041688">
    <property type="entry name" value="PRTase_2"/>
</dbReference>
<dbReference type="SUPFAM" id="SSF53271">
    <property type="entry name" value="PRTase-like"/>
    <property type="match status" value="1"/>
</dbReference>
<dbReference type="PIRSF" id="PIRSF020967">
    <property type="entry name" value="UCP020967"/>
    <property type="match status" value="1"/>
</dbReference>
<keyword evidence="3" id="KW-0808">Transferase</keyword>
<comment type="caution">
    <text evidence="3">The sequence shown here is derived from an EMBL/GenBank/DDBJ whole genome shotgun (WGS) entry which is preliminary data.</text>
</comment>
<evidence type="ECO:0000259" key="2">
    <source>
        <dbReference type="Pfam" id="PF15609"/>
    </source>
</evidence>
<reference evidence="3 4" key="1">
    <citation type="journal article" date="2019" name="J. Ind. Microbiol. Biotechnol.">
        <title>Paenibacillus amylolyticus 27C64 has a diverse set of carbohydrate-active enzymes and complete pectin deconstruction system.</title>
        <authorList>
            <person name="Keggi C."/>
            <person name="Doran-Peterson J."/>
        </authorList>
    </citation>
    <scope>NUCLEOTIDE SEQUENCE [LARGE SCALE GENOMIC DNA]</scope>
    <source>
        <strain evidence="3 4">27C64</strain>
    </source>
</reference>
<dbReference type="GO" id="GO:0016757">
    <property type="term" value="F:glycosyltransferase activity"/>
    <property type="evidence" value="ECO:0007669"/>
    <property type="project" value="UniProtKB-KW"/>
</dbReference>
<dbReference type="Proteomes" id="UP000323664">
    <property type="component" value="Unassembled WGS sequence"/>
</dbReference>
<evidence type="ECO:0000313" key="3">
    <source>
        <dbReference type="EMBL" id="KAA8783110.1"/>
    </source>
</evidence>
<organism evidence="3 4">
    <name type="scientific">Paenibacillus amylolyticus</name>
    <dbReference type="NCBI Taxonomy" id="1451"/>
    <lineage>
        <taxon>Bacteria</taxon>
        <taxon>Bacillati</taxon>
        <taxon>Bacillota</taxon>
        <taxon>Bacilli</taxon>
        <taxon>Bacillales</taxon>
        <taxon>Paenibacillaceae</taxon>
        <taxon>Paenibacillus</taxon>
    </lineage>
</organism>
<gene>
    <name evidence="3" type="ORF">EC604_04535</name>
</gene>
<name>A0A5M9WND3_PAEAM</name>
<protein>
    <submittedName>
        <fullName evidence="3">Phosphoribosyltransferase</fullName>
    </submittedName>
</protein>
<evidence type="ECO:0000313" key="4">
    <source>
        <dbReference type="Proteomes" id="UP000323664"/>
    </source>
</evidence>
<dbReference type="Pfam" id="PF12500">
    <property type="entry name" value="TRSP"/>
    <property type="match status" value="1"/>
</dbReference>
<keyword evidence="3" id="KW-0328">Glycosyltransferase</keyword>
<dbReference type="Pfam" id="PF15609">
    <property type="entry name" value="PRTase_2"/>
    <property type="match status" value="1"/>
</dbReference>
<dbReference type="RefSeq" id="WP_123063012.1">
    <property type="nucleotide sequence ID" value="NZ_RIAS01000002.1"/>
</dbReference>
<evidence type="ECO:0000259" key="1">
    <source>
        <dbReference type="Pfam" id="PF12500"/>
    </source>
</evidence>
<proteinExistence type="predicted"/>
<feature type="domain" description="Orotate phosphoribosyltransferase-like" evidence="2">
    <location>
        <begin position="42"/>
        <end position="266"/>
    </location>
</feature>
<dbReference type="InterPro" id="IPR011214">
    <property type="entry name" value="UCP020967"/>
</dbReference>
<sequence>MNSSILSGSCPNTNRLTFPILDQFEVMIESTHNPLAIPLENLFSMAARLNKKRSFLFVSKLLGKHIAVNPYTSLLSGAALAVLLYEHVTHGQDKRTIEWKQQMVRGLIDPERAREAYEYLLGVQMSLPEDIRFVGFAETATALGHSMYELFADRATYIHSTREYLPEIEPDIQFEEEHSHAMSHRCYALDSSSLAEGGPLVLVDDEITTGNTTLNIIRDIQRNFPRGQYYIASLLDWRTDADEQRFASLENELGITITPLSLLKGKIQVTGEPAIEVSGKKQVSESSSVISTISVAGEMESWDAVSADSEGNRCPLPYLKYTGRFGISSAFNSTLGAGISRIASILREKRKGKRTLVMGTGEFMYIPMRIAAEMGDGVLYQSTTRSPIYTVNRPGYAVVSGEGYASPEDPAVRNYIYNILPGQYDEIFILMERHMPEERMRPMLDVLLQLGCKQIHVVYCGAAQEG</sequence>
<dbReference type="OrthoDB" id="56827at2"/>
<feature type="domain" description="TRSP" evidence="1">
    <location>
        <begin position="321"/>
        <end position="447"/>
    </location>
</feature>
<dbReference type="InterPro" id="IPR022537">
    <property type="entry name" value="TRSP_dom"/>
</dbReference>